<dbReference type="EMBL" id="JAHYXK010000015">
    <property type="protein sequence ID" value="MBW7468511.1"/>
    <property type="molecule type" value="Genomic_DNA"/>
</dbReference>
<keyword evidence="8" id="KW-1185">Reference proteome</keyword>
<feature type="transmembrane region" description="Helical" evidence="6">
    <location>
        <begin position="324"/>
        <end position="340"/>
    </location>
</feature>
<feature type="transmembrane region" description="Helical" evidence="6">
    <location>
        <begin position="236"/>
        <end position="262"/>
    </location>
</feature>
<name>A0ABS7CXU5_9BACT</name>
<dbReference type="InterPro" id="IPR022791">
    <property type="entry name" value="L-PG_synthase/AglD"/>
</dbReference>
<keyword evidence="4 6" id="KW-1133">Transmembrane helix</keyword>
<feature type="transmembrane region" description="Helical" evidence="6">
    <location>
        <begin position="274"/>
        <end position="293"/>
    </location>
</feature>
<sequence>MALTQQNFKKHFSVPRILLPILLGLGVIVYMLYQNYEPSQLSTLLNASPFWIGMALLVLFVRDFGYMYRIRFITDKVLSWKQSFNVIMLWEFASSVLPSVVSGSTIAAYILFKEKIPLGKSIAQVMVTAMLDNLYFVVALPLVLLFTGGQVFPEMVGLNQTMREGIAIAFFASYLMITLYACIMFYALFINPKGVKKLMLYIGQLKPFKRWRAALFQHANELLIASKHLRTKDASFWLHASISTIFVWTARYAIIGCLIAAFTQLDYQDHLVVFARNLVYKILLFLSVTPGGAGVAEISFPAFFGVYLGGFTAIVVLLYRLLTYYLYLLIGAIVFPRWVASRFKREHTEPAVKINLEEAKPATIKIA</sequence>
<feature type="transmembrane region" description="Helical" evidence="6">
    <location>
        <begin position="165"/>
        <end position="189"/>
    </location>
</feature>
<feature type="transmembrane region" description="Helical" evidence="6">
    <location>
        <begin position="133"/>
        <end position="153"/>
    </location>
</feature>
<organism evidence="7 8">
    <name type="scientific">Pontibacter aydingkolensis</name>
    <dbReference type="NCBI Taxonomy" id="1911536"/>
    <lineage>
        <taxon>Bacteria</taxon>
        <taxon>Pseudomonadati</taxon>
        <taxon>Bacteroidota</taxon>
        <taxon>Cytophagia</taxon>
        <taxon>Cytophagales</taxon>
        <taxon>Hymenobacteraceae</taxon>
        <taxon>Pontibacter</taxon>
    </lineage>
</organism>
<feature type="transmembrane region" description="Helical" evidence="6">
    <location>
        <begin position="87"/>
        <end position="112"/>
    </location>
</feature>
<comment type="caution">
    <text evidence="7">The sequence shown here is derived from an EMBL/GenBank/DDBJ whole genome shotgun (WGS) entry which is preliminary data.</text>
</comment>
<feature type="transmembrane region" description="Helical" evidence="6">
    <location>
        <begin position="45"/>
        <end position="67"/>
    </location>
</feature>
<keyword evidence="5 6" id="KW-0472">Membrane</keyword>
<keyword evidence="3 6" id="KW-0812">Transmembrane</keyword>
<evidence type="ECO:0000256" key="1">
    <source>
        <dbReference type="ARBA" id="ARBA00004651"/>
    </source>
</evidence>
<evidence type="ECO:0000256" key="3">
    <source>
        <dbReference type="ARBA" id="ARBA00022692"/>
    </source>
</evidence>
<comment type="subcellular location">
    <subcellularLocation>
        <location evidence="1">Cell membrane</location>
        <topology evidence="1">Multi-pass membrane protein</topology>
    </subcellularLocation>
</comment>
<dbReference type="NCBIfam" id="TIGR00374">
    <property type="entry name" value="flippase-like domain"/>
    <property type="match status" value="1"/>
</dbReference>
<accession>A0ABS7CXU5</accession>
<evidence type="ECO:0000313" key="8">
    <source>
        <dbReference type="Proteomes" id="UP000813018"/>
    </source>
</evidence>
<evidence type="ECO:0000313" key="7">
    <source>
        <dbReference type="EMBL" id="MBW7468511.1"/>
    </source>
</evidence>
<evidence type="ECO:0000256" key="2">
    <source>
        <dbReference type="ARBA" id="ARBA00022475"/>
    </source>
</evidence>
<dbReference type="Pfam" id="PF03706">
    <property type="entry name" value="LPG_synthase_TM"/>
    <property type="match status" value="1"/>
</dbReference>
<dbReference type="PANTHER" id="PTHR37693">
    <property type="entry name" value="PHOSPHATIDYLGLYCEROL LYSYLTRANSFERASE"/>
    <property type="match status" value="1"/>
</dbReference>
<protein>
    <submittedName>
        <fullName evidence="7">Flippase-like domain-containing protein</fullName>
    </submittedName>
</protein>
<dbReference type="PANTHER" id="PTHR37693:SF1">
    <property type="entry name" value="INTEGRAL MEMBRANE PROTEIN"/>
    <property type="match status" value="1"/>
</dbReference>
<dbReference type="RefSeq" id="WP_219878382.1">
    <property type="nucleotide sequence ID" value="NZ_JAHYXK010000015.1"/>
</dbReference>
<evidence type="ECO:0000256" key="6">
    <source>
        <dbReference type="SAM" id="Phobius"/>
    </source>
</evidence>
<reference evidence="7 8" key="1">
    <citation type="journal article" date="2016" name="Int. J. Syst. Evol. Microbiol.">
        <title>Pontibacter aydingkolensis sp. nov., isolated from soil of a salt lake.</title>
        <authorList>
            <person name="Osman G."/>
            <person name="Zhang T."/>
            <person name="Lou K."/>
            <person name="Gao Y."/>
            <person name="Chang W."/>
            <person name="Lin Q."/>
            <person name="Yang H.M."/>
            <person name="Huo X.D."/>
            <person name="Wang N."/>
        </authorList>
    </citation>
    <scope>NUCLEOTIDE SEQUENCE [LARGE SCALE GENOMIC DNA]</scope>
    <source>
        <strain evidence="7 8">KACC 19255</strain>
    </source>
</reference>
<feature type="transmembrane region" description="Helical" evidence="6">
    <location>
        <begin position="12"/>
        <end position="33"/>
    </location>
</feature>
<gene>
    <name evidence="7" type="ORF">K0O23_15650</name>
</gene>
<proteinExistence type="predicted"/>
<keyword evidence="2" id="KW-1003">Cell membrane</keyword>
<evidence type="ECO:0000256" key="5">
    <source>
        <dbReference type="ARBA" id="ARBA00023136"/>
    </source>
</evidence>
<evidence type="ECO:0000256" key="4">
    <source>
        <dbReference type="ARBA" id="ARBA00022989"/>
    </source>
</evidence>
<dbReference type="Proteomes" id="UP000813018">
    <property type="component" value="Unassembled WGS sequence"/>
</dbReference>